<dbReference type="RefSeq" id="WP_083476685.1">
    <property type="nucleotide sequence ID" value="NZ_PVXL01000044.1"/>
</dbReference>
<protein>
    <submittedName>
        <fullName evidence="2">2-hydroxyglutaryl-CoA dehydratase, D-component</fullName>
    </submittedName>
</protein>
<comment type="caution">
    <text evidence="2">The sequence shown here is derived from an EMBL/GenBank/DDBJ whole genome shotgun (WGS) entry which is preliminary data.</text>
</comment>
<dbReference type="PANTHER" id="PTHR32329:SF2">
    <property type="entry name" value="BIFUNCTIONAL PROTEIN [INCLUDES 2-HYDROXYACYL-COA DEHYDRATASE (N-TER) AND ITS ACTIVATOR DOMAIN (C_TERM)"/>
    <property type="match status" value="1"/>
</dbReference>
<gene>
    <name evidence="2" type="ORF">MOST_16160</name>
</gene>
<dbReference type="PANTHER" id="PTHR32329">
    <property type="entry name" value="BIFUNCTIONAL PROTEIN [INCLUDES 2-HYDROXYACYL-COA DEHYDRATASE (N-TER) AND ITS ACTIVATOR DOMAIN (C_TERM)-RELATED"/>
    <property type="match status" value="1"/>
</dbReference>
<evidence type="ECO:0000259" key="1">
    <source>
        <dbReference type="Pfam" id="PF09989"/>
    </source>
</evidence>
<proteinExistence type="predicted"/>
<sequence>MKVTFPHMGHLWLVLKTALEGIGLEVVVPPPCTRRTLELGVRHAPESACLPLKVNLGNFLEAKELGADTIVMAGGVGPCRIGYYAQVQREILRDIGCDYEMVVFEPPDVHFSEVWNKVKYLNRRPWQEGVRGVILAWQKACAVDSLEQEVQRLRPCEAKPGQADAIFQRALWELDGAGSRKEVKKIVKKVQGELAAIPRNPNGPVLRVGIVGEIYTVLEPLVNLNIERRLGALGVEVVRGLFLSRWINDNLFKSLLSLPGHHPEKTAPPFLNHFVGGHGWESVGDTVTFARYGCDGVIQLAPLTCMPEIVAHSVMPAVQEARGIPVMTIYLDEQTGEAGLQTRLEAFVDMLRWQKGRKEGFWKTRGKRWGNVPEARITERRSKEQAR</sequence>
<dbReference type="Proteomes" id="UP000239430">
    <property type="component" value="Unassembled WGS sequence"/>
</dbReference>
<reference evidence="2 3" key="1">
    <citation type="submission" date="2018-03" db="EMBL/GenBank/DDBJ databases">
        <title>Genome sequence of Moorella stamsii DSM 26217.</title>
        <authorList>
            <person name="Poehlein A."/>
            <person name="Daniel R."/>
        </authorList>
    </citation>
    <scope>NUCLEOTIDE SEQUENCE [LARGE SCALE GENOMIC DNA]</scope>
    <source>
        <strain evidence="3">DSM 26217</strain>
    </source>
</reference>
<accession>A0A9X7P639</accession>
<organism evidence="2 3">
    <name type="scientific">Neomoorella stamsii</name>
    <dbReference type="NCBI Taxonomy" id="1266720"/>
    <lineage>
        <taxon>Bacteria</taxon>
        <taxon>Bacillati</taxon>
        <taxon>Bacillota</taxon>
        <taxon>Clostridia</taxon>
        <taxon>Neomoorellales</taxon>
        <taxon>Neomoorellaceae</taxon>
        <taxon>Neomoorella</taxon>
    </lineage>
</organism>
<dbReference type="InterPro" id="IPR018709">
    <property type="entry name" value="CoA_activase_DUF2229"/>
</dbReference>
<evidence type="ECO:0000313" key="2">
    <source>
        <dbReference type="EMBL" id="PRR72722.1"/>
    </source>
</evidence>
<name>A0A9X7P639_9FIRM</name>
<dbReference type="EMBL" id="PVXL01000044">
    <property type="protein sequence ID" value="PRR72722.1"/>
    <property type="molecule type" value="Genomic_DNA"/>
</dbReference>
<evidence type="ECO:0000313" key="3">
    <source>
        <dbReference type="Proteomes" id="UP000239430"/>
    </source>
</evidence>
<dbReference type="InterPro" id="IPR051805">
    <property type="entry name" value="Dehydratase_Activator_Redct"/>
</dbReference>
<dbReference type="InterPro" id="IPR010327">
    <property type="entry name" value="FldB/FldC_alpha/beta"/>
</dbReference>
<keyword evidence="3" id="KW-1185">Reference proteome</keyword>
<dbReference type="AlphaFoldDB" id="A0A9X7P639"/>
<dbReference type="Pfam" id="PF06050">
    <property type="entry name" value="HGD-D"/>
    <property type="match status" value="1"/>
</dbReference>
<dbReference type="Gene3D" id="3.40.50.11900">
    <property type="match status" value="1"/>
</dbReference>
<dbReference type="Pfam" id="PF09989">
    <property type="entry name" value="DUF2229"/>
    <property type="match status" value="1"/>
</dbReference>
<feature type="domain" description="DUF2229" evidence="1">
    <location>
        <begin position="15"/>
        <end position="238"/>
    </location>
</feature>